<reference evidence="3" key="1">
    <citation type="submission" date="2023-06" db="EMBL/GenBank/DDBJ databases">
        <title>Survivors Of The Sea: Transcriptome response of Skeletonema marinoi to long-term dormancy.</title>
        <authorList>
            <person name="Pinder M.I.M."/>
            <person name="Kourtchenko O."/>
            <person name="Robertson E.K."/>
            <person name="Larsson T."/>
            <person name="Maumus F."/>
            <person name="Osuna-Cruz C.M."/>
            <person name="Vancaester E."/>
            <person name="Stenow R."/>
            <person name="Vandepoele K."/>
            <person name="Ploug H."/>
            <person name="Bruchert V."/>
            <person name="Godhe A."/>
            <person name="Topel M."/>
        </authorList>
    </citation>
    <scope>NUCLEOTIDE SEQUENCE</scope>
    <source>
        <strain evidence="3">R05AC</strain>
    </source>
</reference>
<organism evidence="3 4">
    <name type="scientific">Skeletonema marinoi</name>
    <dbReference type="NCBI Taxonomy" id="267567"/>
    <lineage>
        <taxon>Eukaryota</taxon>
        <taxon>Sar</taxon>
        <taxon>Stramenopiles</taxon>
        <taxon>Ochrophyta</taxon>
        <taxon>Bacillariophyta</taxon>
        <taxon>Coscinodiscophyceae</taxon>
        <taxon>Thalassiosirophycidae</taxon>
        <taxon>Thalassiosirales</taxon>
        <taxon>Skeletonemataceae</taxon>
        <taxon>Skeletonema</taxon>
        <taxon>Skeletonema marinoi-dohrnii complex</taxon>
    </lineage>
</organism>
<dbReference type="InterPro" id="IPR012338">
    <property type="entry name" value="Beta-lactam/transpept-like"/>
</dbReference>
<proteinExistence type="predicted"/>
<feature type="domain" description="Beta-lactamase-related" evidence="2">
    <location>
        <begin position="566"/>
        <end position="943"/>
    </location>
</feature>
<keyword evidence="4" id="KW-1185">Reference proteome</keyword>
<dbReference type="PANTHER" id="PTHR43319">
    <property type="entry name" value="BETA-LACTAMASE-RELATED"/>
    <property type="match status" value="1"/>
</dbReference>
<accession>A0AAD8YGJ4</accession>
<comment type="caution">
    <text evidence="3">The sequence shown here is derived from an EMBL/GenBank/DDBJ whole genome shotgun (WGS) entry which is preliminary data.</text>
</comment>
<dbReference type="InterPro" id="IPR001611">
    <property type="entry name" value="Leu-rich_rpt"/>
</dbReference>
<feature type="coiled-coil region" evidence="1">
    <location>
        <begin position="380"/>
        <end position="414"/>
    </location>
</feature>
<dbReference type="Pfam" id="PF13516">
    <property type="entry name" value="LRR_6"/>
    <property type="match status" value="2"/>
</dbReference>
<dbReference type="PANTHER" id="PTHR43319:SF3">
    <property type="entry name" value="BETA-LACTAMASE-RELATED DOMAIN-CONTAINING PROTEIN"/>
    <property type="match status" value="1"/>
</dbReference>
<name>A0AAD8YGJ4_9STRA</name>
<sequence length="969" mass="107717">MSDSSSSSSSEESDEDIFLNNLRRMRDNDPTVTRLVADGSFAFIQDMTDDGWEQFGRDVSNSNHLDDLQFTQCLDDHNMSFLFRGLTRSSSIETFSAAGNEFGFNGVQSMVPFLQNANNLVDLDINHNDITSEGFNLLFRALRDSPIKGLHACHCGLDSIKIDDAYVPNNLLSLFLFGNNIKADGCRQIAKLLQREHATLEQLLLGHNKIDNEGISIIANALRTNTSLTMMNLNKNERITIEGMKLLLKLLNDISSIKATLQSNHTLQNVILNDSFDDTDIVRKIDRMLLINFSHMKDRAGREKVICTQLDSKLRSEMCSLQGIEHPGKPLTEIGPLLLPEVLKKVGNHHGLSGFYESFRTSVADLWTTINREAWLQQKKEEIAKELDVLAAKRLELENQMADVNMEIAAIRQHTEVVADDGSHSSKRQRIHLPKKILQRLLLFFLFYLDLDIEGDNSLATRRLQILMPSCSPGVYFKSRTSSSEEVTFCCVQGSYISPKEWMNSRAENALGSILWDIGRCDFIGCRSMQHVENVARKVRDAAKAAVTPKYEKVAAALAESLAIGWDLGASVFMRVNGETVLDIAGGYQDKEKTIPYDVTTMNLVFSSGKIPETIGIALLVDKGLMELDTPIKEYWPEFAQKGKGEITMGDILSHRSGAMDSFEETPDAATLQDDHKRDEFLASQKFLFPRGTVGYRGASSAFYTDAVVRRVDPLKRSLLQLVQEELFDTVGQSIFCPPISSHDWEGRMSKVHDIPLSKMMLGLLPQLYLSNFYRSVLGEDHPLVLSDSEVNLYRNYILKVDPNSPLAKPGLPDMDQGEASWNNRSSWLSYPMMSANCLTNARGTGHVFDAFMRGKVVSDDTLALFLKPVGTNEFDNFLSNNVTYSAGGFGIGGAGKEGPLFLGIFKQPVGAQCTGWGGIGGSTIMHCLVGAHNVTLSYVPNLLSPLVQLDRGMKLLSEAVGILLDLEE</sequence>
<evidence type="ECO:0000313" key="3">
    <source>
        <dbReference type="EMBL" id="KAK1746184.1"/>
    </source>
</evidence>
<dbReference type="Gene3D" id="3.80.10.10">
    <property type="entry name" value="Ribonuclease Inhibitor"/>
    <property type="match status" value="1"/>
</dbReference>
<dbReference type="SMART" id="SM00368">
    <property type="entry name" value="LRR_RI"/>
    <property type="match status" value="4"/>
</dbReference>
<gene>
    <name evidence="3" type="ORF">QTG54_002791</name>
</gene>
<dbReference type="SUPFAM" id="SSF52047">
    <property type="entry name" value="RNI-like"/>
    <property type="match status" value="1"/>
</dbReference>
<dbReference type="Proteomes" id="UP001224775">
    <property type="component" value="Unassembled WGS sequence"/>
</dbReference>
<dbReference type="AlphaFoldDB" id="A0AAD8YGJ4"/>
<dbReference type="InterPro" id="IPR001466">
    <property type="entry name" value="Beta-lactam-related"/>
</dbReference>
<dbReference type="EMBL" id="JATAAI010000004">
    <property type="protein sequence ID" value="KAK1746184.1"/>
    <property type="molecule type" value="Genomic_DNA"/>
</dbReference>
<dbReference type="Gene3D" id="3.40.710.10">
    <property type="entry name" value="DD-peptidase/beta-lactamase superfamily"/>
    <property type="match status" value="1"/>
</dbReference>
<evidence type="ECO:0000256" key="1">
    <source>
        <dbReference type="SAM" id="Coils"/>
    </source>
</evidence>
<evidence type="ECO:0000259" key="2">
    <source>
        <dbReference type="Pfam" id="PF00144"/>
    </source>
</evidence>
<keyword evidence="1" id="KW-0175">Coiled coil</keyword>
<evidence type="ECO:0000313" key="4">
    <source>
        <dbReference type="Proteomes" id="UP001224775"/>
    </source>
</evidence>
<dbReference type="InterPro" id="IPR052907">
    <property type="entry name" value="Beta-lactamase/esterase"/>
</dbReference>
<dbReference type="Pfam" id="PF00144">
    <property type="entry name" value="Beta-lactamase"/>
    <property type="match status" value="1"/>
</dbReference>
<dbReference type="InterPro" id="IPR032675">
    <property type="entry name" value="LRR_dom_sf"/>
</dbReference>
<dbReference type="SUPFAM" id="SSF56601">
    <property type="entry name" value="beta-lactamase/transpeptidase-like"/>
    <property type="match status" value="1"/>
</dbReference>
<protein>
    <submittedName>
        <fullName evidence="3">Beta-lactamase-like protein</fullName>
    </submittedName>
</protein>